<gene>
    <name evidence="1" type="ORF">X975_18377</name>
</gene>
<dbReference type="Proteomes" id="UP000054359">
    <property type="component" value="Unassembled WGS sequence"/>
</dbReference>
<accession>A0A087T5Z3</accession>
<feature type="non-terminal residue" evidence="1">
    <location>
        <position position="131"/>
    </location>
</feature>
<evidence type="ECO:0000313" key="1">
    <source>
        <dbReference type="EMBL" id="KFM60532.1"/>
    </source>
</evidence>
<organism evidence="1 2">
    <name type="scientific">Stegodyphus mimosarum</name>
    <name type="common">African social velvet spider</name>
    <dbReference type="NCBI Taxonomy" id="407821"/>
    <lineage>
        <taxon>Eukaryota</taxon>
        <taxon>Metazoa</taxon>
        <taxon>Ecdysozoa</taxon>
        <taxon>Arthropoda</taxon>
        <taxon>Chelicerata</taxon>
        <taxon>Arachnida</taxon>
        <taxon>Araneae</taxon>
        <taxon>Araneomorphae</taxon>
        <taxon>Entelegynae</taxon>
        <taxon>Eresoidea</taxon>
        <taxon>Eresidae</taxon>
        <taxon>Stegodyphus</taxon>
    </lineage>
</organism>
<sequence length="131" mass="15560">METRTLRRSRSLPSSLYETVNFYECPFEKCLDKFHLSSSDNAHINIVKEPCNTSFCEHNHDILNSMMSNPYMSLDIDRSMCLDRQPSLPKHCLNDSQQELLELMFCFKRGEKTISQVEQQFREWYARHQMA</sequence>
<dbReference type="OrthoDB" id="6435406at2759"/>
<keyword evidence="2" id="KW-1185">Reference proteome</keyword>
<protein>
    <submittedName>
        <fullName evidence="1">Uncharacterized protein</fullName>
    </submittedName>
</protein>
<dbReference type="EMBL" id="KK113587">
    <property type="protein sequence ID" value="KFM60532.1"/>
    <property type="molecule type" value="Genomic_DNA"/>
</dbReference>
<proteinExistence type="predicted"/>
<name>A0A087T5Z3_STEMI</name>
<evidence type="ECO:0000313" key="2">
    <source>
        <dbReference type="Proteomes" id="UP000054359"/>
    </source>
</evidence>
<dbReference type="AlphaFoldDB" id="A0A087T5Z3"/>
<reference evidence="1 2" key="1">
    <citation type="submission" date="2013-11" db="EMBL/GenBank/DDBJ databases">
        <title>Genome sequencing of Stegodyphus mimosarum.</title>
        <authorList>
            <person name="Bechsgaard J."/>
        </authorList>
    </citation>
    <scope>NUCLEOTIDE SEQUENCE [LARGE SCALE GENOMIC DNA]</scope>
</reference>